<accession>M5U642</accession>
<reference evidence="3 4" key="1">
    <citation type="journal article" date="2013" name="Mar. Genomics">
        <title>Expression of sulfatases in Rhodopirellula baltica and the diversity of sulfatases in the genus Rhodopirellula.</title>
        <authorList>
            <person name="Wegner C.E."/>
            <person name="Richter-Heitmann T."/>
            <person name="Klindworth A."/>
            <person name="Klockow C."/>
            <person name="Richter M."/>
            <person name="Achstetter T."/>
            <person name="Glockner F.O."/>
            <person name="Harder J."/>
        </authorList>
    </citation>
    <scope>NUCLEOTIDE SEQUENCE [LARGE SCALE GENOMIC DNA]</scope>
    <source>
        <strain evidence="3 4">SM41</strain>
    </source>
</reference>
<dbReference type="Gene3D" id="3.40.630.30">
    <property type="match status" value="1"/>
</dbReference>
<keyword evidence="4" id="KW-1185">Reference proteome</keyword>
<dbReference type="SUPFAM" id="SSF55729">
    <property type="entry name" value="Acyl-CoA N-acyltransferases (Nat)"/>
    <property type="match status" value="1"/>
</dbReference>
<dbReference type="Pfam" id="PF21926">
    <property type="entry name" value="FeeM"/>
    <property type="match status" value="1"/>
</dbReference>
<evidence type="ECO:0000313" key="4">
    <source>
        <dbReference type="Proteomes" id="UP000011885"/>
    </source>
</evidence>
<dbReference type="InterPro" id="IPR016181">
    <property type="entry name" value="Acyl_CoA_acyltransferase"/>
</dbReference>
<sequence length="283" mass="31950">MLSTSHELTQGIRPCPLHPSQNDAPKCAQSSSLPRRRPLDSPLGYRIAHRLDELTEAFQLVYQAYLRTGLMEANPDGIRITPFHFLPTTEVFVTQYQSQVVSTVSLIGDGFLGLPVESIYPNAISNIRSRGLRMAEVGCLADRRESPVRFMETFATMGRMLAQTAKVRGYDGLVVATHPRHARLYKRVLPFEQVGDVIDCPYANGNPAVMLTLRFDDHKGTNLYDRFFGSMASALDVSPRPWDKETREYLKQYLQSKEDRQNNHVRGQLAHAALTGQYPTRVQ</sequence>
<evidence type="ECO:0000256" key="1">
    <source>
        <dbReference type="SAM" id="MobiDB-lite"/>
    </source>
</evidence>
<organism evidence="3 4">
    <name type="scientific">Rhodopirellula sallentina SM41</name>
    <dbReference type="NCBI Taxonomy" id="1263870"/>
    <lineage>
        <taxon>Bacteria</taxon>
        <taxon>Pseudomonadati</taxon>
        <taxon>Planctomycetota</taxon>
        <taxon>Planctomycetia</taxon>
        <taxon>Pirellulales</taxon>
        <taxon>Pirellulaceae</taxon>
        <taxon>Rhodopirellula</taxon>
    </lineage>
</organism>
<feature type="region of interest" description="Disordered" evidence="1">
    <location>
        <begin position="1"/>
        <end position="38"/>
    </location>
</feature>
<evidence type="ECO:0000313" key="3">
    <source>
        <dbReference type="EMBL" id="EMI56937.1"/>
    </source>
</evidence>
<feature type="domain" description="N-acyl amino acid synthase FeeM catalytic core" evidence="2">
    <location>
        <begin position="56"/>
        <end position="213"/>
    </location>
</feature>
<proteinExistence type="predicted"/>
<gene>
    <name evidence="3" type="ORF">RSSM_01618</name>
</gene>
<name>M5U642_9BACT</name>
<dbReference type="EMBL" id="ANOH01000117">
    <property type="protein sequence ID" value="EMI56937.1"/>
    <property type="molecule type" value="Genomic_DNA"/>
</dbReference>
<dbReference type="AlphaFoldDB" id="M5U642"/>
<protein>
    <recommendedName>
        <fullName evidence="2">N-acyl amino acid synthase FeeM catalytic core domain-containing protein</fullName>
    </recommendedName>
</protein>
<dbReference type="Proteomes" id="UP000011885">
    <property type="component" value="Unassembled WGS sequence"/>
</dbReference>
<dbReference type="RefSeq" id="WP_008676171.1">
    <property type="nucleotide sequence ID" value="NZ_ANOH01000117.1"/>
</dbReference>
<comment type="caution">
    <text evidence="3">The sequence shown here is derived from an EMBL/GenBank/DDBJ whole genome shotgun (WGS) entry which is preliminary data.</text>
</comment>
<dbReference type="InterPro" id="IPR054597">
    <property type="entry name" value="FeeM_cat"/>
</dbReference>
<evidence type="ECO:0000259" key="2">
    <source>
        <dbReference type="Pfam" id="PF21926"/>
    </source>
</evidence>